<proteinExistence type="predicted"/>
<protein>
    <recommendedName>
        <fullName evidence="4">Chemotaxis protein</fullName>
    </recommendedName>
</protein>
<feature type="compositionally biased region" description="Low complexity" evidence="1">
    <location>
        <begin position="52"/>
        <end position="63"/>
    </location>
</feature>
<evidence type="ECO:0000313" key="2">
    <source>
        <dbReference type="EMBL" id="OLP07779.1"/>
    </source>
</evidence>
<name>A0A1Q8YIN4_9BURK</name>
<dbReference type="EMBL" id="MSYM01000007">
    <property type="protein sequence ID" value="OLP07779.1"/>
    <property type="molecule type" value="Genomic_DNA"/>
</dbReference>
<keyword evidence="3" id="KW-1185">Reference proteome</keyword>
<evidence type="ECO:0000256" key="1">
    <source>
        <dbReference type="SAM" id="MobiDB-lite"/>
    </source>
</evidence>
<organism evidence="2 3">
    <name type="scientific">Rhodoferax antarcticus ANT.BR</name>
    <dbReference type="NCBI Taxonomy" id="1111071"/>
    <lineage>
        <taxon>Bacteria</taxon>
        <taxon>Pseudomonadati</taxon>
        <taxon>Pseudomonadota</taxon>
        <taxon>Betaproteobacteria</taxon>
        <taxon>Burkholderiales</taxon>
        <taxon>Comamonadaceae</taxon>
        <taxon>Rhodoferax</taxon>
    </lineage>
</organism>
<dbReference type="AlphaFoldDB" id="A0A1Q8YIN4"/>
<feature type="region of interest" description="Disordered" evidence="1">
    <location>
        <begin position="1"/>
        <end position="91"/>
    </location>
</feature>
<sequence>MGGKRAATSPLGNDVDALGPSDSSDSGSDVQGERNLQGEGEHADQLGSLIVDTSSDSDASGTGERASATGRDGPDGADIAPDKVIGPDGEIEVNSDDLLSAVNLLAQDEGLEPEPPAL</sequence>
<dbReference type="Proteomes" id="UP000185911">
    <property type="component" value="Unassembled WGS sequence"/>
</dbReference>
<evidence type="ECO:0008006" key="4">
    <source>
        <dbReference type="Google" id="ProtNLM"/>
    </source>
</evidence>
<accession>A0A1Q8YIN4</accession>
<comment type="caution">
    <text evidence="2">The sequence shown here is derived from an EMBL/GenBank/DDBJ whole genome shotgun (WGS) entry which is preliminary data.</text>
</comment>
<gene>
    <name evidence="2" type="ORF">BLL52_0875</name>
</gene>
<evidence type="ECO:0000313" key="3">
    <source>
        <dbReference type="Proteomes" id="UP000185911"/>
    </source>
</evidence>
<reference evidence="2 3" key="1">
    <citation type="submission" date="2017-01" db="EMBL/GenBank/DDBJ databases">
        <title>Genome sequence of Rhodoferax antarcticus ANT.BR, a psychrophilic purple nonsulfur bacterium from an Antarctic microbial mat.</title>
        <authorList>
            <person name="Baker J."/>
            <person name="Riester C."/>
            <person name="Skinner B."/>
            <person name="Newell A."/>
            <person name="Swingley W."/>
            <person name="Madigan M."/>
            <person name="Jung D."/>
            <person name="Asao M."/>
            <person name="Chen M."/>
            <person name="Loughlin P."/>
            <person name="Pan H."/>
            <person name="Lin S."/>
            <person name="Li N."/>
            <person name="Shaw J."/>
            <person name="Prado M."/>
            <person name="Sherman C."/>
            <person name="Li X."/>
            <person name="Tang J."/>
            <person name="Blankenship R."/>
            <person name="Zhao T."/>
            <person name="Touchman J."/>
            <person name="Sattley M."/>
        </authorList>
    </citation>
    <scope>NUCLEOTIDE SEQUENCE [LARGE SCALE GENOMIC DNA]</scope>
    <source>
        <strain evidence="2 3">ANT.BR</strain>
    </source>
</reference>